<feature type="region of interest" description="Disordered" evidence="1">
    <location>
        <begin position="131"/>
        <end position="167"/>
    </location>
</feature>
<sequence length="307" mass="34167">MKHHLFIGTWTPPGAIFTITFDDETHALTLLHRTPIPPDEPISWLTLSHDRTHLYGAALKKWSSHAITTPTSLHPTASLPMGGDPRAADATTRTRAIFVLAAQKPPYCVYGNPFYDHAGFINVHAVRPDGTLDRNIQDRPAPTPPPPPSLPPFFKPPPSRTKPPSLFPTPTTHTPTYTTHTYPLIPPDFATFHPNMYRSDVVCVSCSGRYLFATARANAPHLTGYISVFRLRDTGEVERQLCLNPTVTSGGHSNAVAPCPWSDEWVALTDDEQGFVEVYRWKDEWLGRVAHLDVKEPGFGMNAAWYD</sequence>
<dbReference type="EMBL" id="RIBY02002057">
    <property type="protein sequence ID" value="KAH9825915.1"/>
    <property type="molecule type" value="Genomic_DNA"/>
</dbReference>
<proteinExistence type="predicted"/>
<evidence type="ECO:0000256" key="1">
    <source>
        <dbReference type="SAM" id="MobiDB-lite"/>
    </source>
</evidence>
<gene>
    <name evidence="2" type="ORF">Tdes44962_MAKER10125</name>
</gene>
<keyword evidence="3" id="KW-1185">Reference proteome</keyword>
<name>A0A9W7SP38_9PEZI</name>
<dbReference type="GO" id="GO:0017057">
    <property type="term" value="F:6-phosphogluconolactonase activity"/>
    <property type="evidence" value="ECO:0007669"/>
    <property type="project" value="TreeGrafter"/>
</dbReference>
<reference evidence="2 3" key="1">
    <citation type="journal article" date="2018" name="IMA Fungus">
        <title>IMA Genome-F 10: Nine draft genome sequences of Claviceps purpurea s.lat., including C. arundinis, C. humidiphila, and C. cf. spartinae, pseudomolecules for the pitch canker pathogen Fusarium circinatum, draft genome of Davidsoniella eucalypti, Grosmannia galeiformis, Quambalaria eucalypti, and Teratosphaeria destructans.</title>
        <authorList>
            <person name="Wingfield B.D."/>
            <person name="Liu M."/>
            <person name="Nguyen H.D."/>
            <person name="Lane F.A."/>
            <person name="Morgan S.W."/>
            <person name="De Vos L."/>
            <person name="Wilken P.M."/>
            <person name="Duong T.A."/>
            <person name="Aylward J."/>
            <person name="Coetzee M.P."/>
            <person name="Dadej K."/>
            <person name="De Beer Z.W."/>
            <person name="Findlay W."/>
            <person name="Havenga M."/>
            <person name="Kolarik M."/>
            <person name="Menzies J.G."/>
            <person name="Naidoo K."/>
            <person name="Pochopski O."/>
            <person name="Shoukouhi P."/>
            <person name="Santana Q.C."/>
            <person name="Seifert K.A."/>
            <person name="Soal N."/>
            <person name="Steenkamp E.T."/>
            <person name="Tatham C.T."/>
            <person name="van der Nest M.A."/>
            <person name="Wingfield M.J."/>
        </authorList>
    </citation>
    <scope>NUCLEOTIDE SEQUENCE [LARGE SCALE GENOMIC DNA]</scope>
    <source>
        <strain evidence="2">CMW44962</strain>
    </source>
</reference>
<dbReference type="Gene3D" id="2.130.10.10">
    <property type="entry name" value="YVTN repeat-like/Quinoprotein amine dehydrogenase"/>
    <property type="match status" value="2"/>
</dbReference>
<feature type="compositionally biased region" description="Pro residues" evidence="1">
    <location>
        <begin position="141"/>
        <end position="167"/>
    </location>
</feature>
<organism evidence="2 3">
    <name type="scientific">Teratosphaeria destructans</name>
    <dbReference type="NCBI Taxonomy" id="418781"/>
    <lineage>
        <taxon>Eukaryota</taxon>
        <taxon>Fungi</taxon>
        <taxon>Dikarya</taxon>
        <taxon>Ascomycota</taxon>
        <taxon>Pezizomycotina</taxon>
        <taxon>Dothideomycetes</taxon>
        <taxon>Dothideomycetidae</taxon>
        <taxon>Mycosphaerellales</taxon>
        <taxon>Teratosphaeriaceae</taxon>
        <taxon>Teratosphaeria</taxon>
    </lineage>
</organism>
<dbReference type="PANTHER" id="PTHR30344:SF4">
    <property type="entry name" value="CYCLASE, PUTATIVE (AFU_ORTHOLOGUE AFUA_6G11580)-RELATED"/>
    <property type="match status" value="1"/>
</dbReference>
<evidence type="ECO:0000313" key="3">
    <source>
        <dbReference type="Proteomes" id="UP001138500"/>
    </source>
</evidence>
<comment type="caution">
    <text evidence="2">The sequence shown here is derived from an EMBL/GenBank/DDBJ whole genome shotgun (WGS) entry which is preliminary data.</text>
</comment>
<accession>A0A9W7SP38</accession>
<reference evidence="2 3" key="2">
    <citation type="journal article" date="2021" name="Curr. Genet.">
        <title>Genetic response to nitrogen starvation in the aggressive Eucalyptus foliar pathogen Teratosphaeria destructans.</title>
        <authorList>
            <person name="Havenga M."/>
            <person name="Wingfield B.D."/>
            <person name="Wingfield M.J."/>
            <person name="Dreyer L.L."/>
            <person name="Roets F."/>
            <person name="Aylward J."/>
        </authorList>
    </citation>
    <scope>NUCLEOTIDE SEQUENCE [LARGE SCALE GENOMIC DNA]</scope>
    <source>
        <strain evidence="2">CMW44962</strain>
    </source>
</reference>
<protein>
    <submittedName>
        <fullName evidence="2">Carboxy-cis,cis-muconate cyclase</fullName>
    </submittedName>
</protein>
<dbReference type="InterPro" id="IPR050282">
    <property type="entry name" value="Cycloisomerase_2"/>
</dbReference>
<dbReference type="PANTHER" id="PTHR30344">
    <property type="entry name" value="6-PHOSPHOGLUCONOLACTONASE-RELATED"/>
    <property type="match status" value="1"/>
</dbReference>
<dbReference type="Proteomes" id="UP001138500">
    <property type="component" value="Unassembled WGS sequence"/>
</dbReference>
<dbReference type="InterPro" id="IPR015943">
    <property type="entry name" value="WD40/YVTN_repeat-like_dom_sf"/>
</dbReference>
<dbReference type="SUPFAM" id="SSF75011">
    <property type="entry name" value="3-carboxy-cis,cis-mucoante lactonizing enzyme"/>
    <property type="match status" value="2"/>
</dbReference>
<evidence type="ECO:0000313" key="2">
    <source>
        <dbReference type="EMBL" id="KAH9825915.1"/>
    </source>
</evidence>
<dbReference type="AlphaFoldDB" id="A0A9W7SP38"/>
<dbReference type="OrthoDB" id="1715191at2759"/>